<keyword evidence="2" id="KW-0812">Transmembrane</keyword>
<dbReference type="OrthoDB" id="3635048at2"/>
<keyword evidence="2" id="KW-1133">Transmembrane helix</keyword>
<feature type="transmembrane region" description="Helical" evidence="2">
    <location>
        <begin position="103"/>
        <end position="126"/>
    </location>
</feature>
<feature type="compositionally biased region" description="Pro residues" evidence="1">
    <location>
        <begin position="48"/>
        <end position="82"/>
    </location>
</feature>
<reference evidence="3 4" key="1">
    <citation type="submission" date="2017-05" db="EMBL/GenBank/DDBJ databases">
        <title>Isolation of Rhodococcus sp. S2-17 biodegrading of BP-3.</title>
        <authorList>
            <person name="Lee Y."/>
            <person name="Kim K.H."/>
            <person name="Chun B.H."/>
            <person name="Jung H.S."/>
            <person name="Jeon C.O."/>
        </authorList>
    </citation>
    <scope>NUCLEOTIDE SEQUENCE [LARGE SCALE GENOMIC DNA]</scope>
    <source>
        <strain evidence="3 4">S2-17</strain>
    </source>
</reference>
<organism evidence="3 4">
    <name type="scientific">Rhodococcus oxybenzonivorans</name>
    <dbReference type="NCBI Taxonomy" id="1990687"/>
    <lineage>
        <taxon>Bacteria</taxon>
        <taxon>Bacillati</taxon>
        <taxon>Actinomycetota</taxon>
        <taxon>Actinomycetes</taxon>
        <taxon>Mycobacteriales</taxon>
        <taxon>Nocardiaceae</taxon>
        <taxon>Rhodococcus</taxon>
    </lineage>
</organism>
<dbReference type="AlphaFoldDB" id="A0A2S2BRM2"/>
<accession>A0A2S2BRM2</accession>
<name>A0A2S2BRM2_9NOCA</name>
<dbReference type="Proteomes" id="UP000245711">
    <property type="component" value="Chromosome"/>
</dbReference>
<sequence>MTQPPDPPRPDPNTPGQPPNNPQQPYQQNQPYQQGQYPQQPYQQGQYGPPPGQQGQYGPPPGQQGQYGPPPGQQGQYGPPPGQYGQYPPGGQYPPPKKTRKGLFITLAVVAVVLLAAVAAVGLFAVRSADQNSLDVGDCVFFESASTTAAETEHEKRDCSDDDATYEVATKQDGDVQCGDDYFSYTLVGENDTVESTLCLIPNMVKDSCYLLEDDGRIVPGVCSQPDTVTVVERVDGQDDESLCNQFDAAFPIAFSEPQRTYCIEVNLTG</sequence>
<dbReference type="KEGG" id="roz:CBI38_06395"/>
<evidence type="ECO:0000313" key="3">
    <source>
        <dbReference type="EMBL" id="AWK71265.1"/>
    </source>
</evidence>
<keyword evidence="2" id="KW-0472">Membrane</keyword>
<keyword evidence="4" id="KW-1185">Reference proteome</keyword>
<feature type="compositionally biased region" description="Pro residues" evidence="1">
    <location>
        <begin position="1"/>
        <end position="22"/>
    </location>
</feature>
<protein>
    <submittedName>
        <fullName evidence="3">Uncharacterized protein</fullName>
    </submittedName>
</protein>
<evidence type="ECO:0000313" key="4">
    <source>
        <dbReference type="Proteomes" id="UP000245711"/>
    </source>
</evidence>
<dbReference type="RefSeq" id="WP_109327373.1">
    <property type="nucleotide sequence ID" value="NZ_CP021354.1"/>
</dbReference>
<evidence type="ECO:0000256" key="2">
    <source>
        <dbReference type="SAM" id="Phobius"/>
    </source>
</evidence>
<dbReference type="EMBL" id="CP021354">
    <property type="protein sequence ID" value="AWK71265.1"/>
    <property type="molecule type" value="Genomic_DNA"/>
</dbReference>
<feature type="region of interest" description="Disordered" evidence="1">
    <location>
        <begin position="1"/>
        <end position="95"/>
    </location>
</feature>
<gene>
    <name evidence="3" type="ORF">CBI38_06395</name>
</gene>
<feature type="compositionally biased region" description="Low complexity" evidence="1">
    <location>
        <begin position="23"/>
        <end position="47"/>
    </location>
</feature>
<proteinExistence type="predicted"/>
<evidence type="ECO:0000256" key="1">
    <source>
        <dbReference type="SAM" id="MobiDB-lite"/>
    </source>
</evidence>